<name>J4SDF1_9MYCO</name>
<comment type="caution">
    <text evidence="1">The sequence shown here is derived from an EMBL/GenBank/DDBJ whole genome shotgun (WGS) entry which is preliminary data.</text>
</comment>
<evidence type="ECO:0000313" key="2">
    <source>
        <dbReference type="Proteomes" id="UP000006455"/>
    </source>
</evidence>
<dbReference type="EMBL" id="AFVW02000007">
    <property type="protein sequence ID" value="EJO86720.1"/>
    <property type="molecule type" value="Genomic_DNA"/>
</dbReference>
<organism evidence="1 2">
    <name type="scientific">Mycobacterium colombiense CECT 3035</name>
    <dbReference type="NCBI Taxonomy" id="1041522"/>
    <lineage>
        <taxon>Bacteria</taxon>
        <taxon>Bacillati</taxon>
        <taxon>Actinomycetota</taxon>
        <taxon>Actinomycetes</taxon>
        <taxon>Mycobacteriales</taxon>
        <taxon>Mycobacteriaceae</taxon>
        <taxon>Mycobacterium</taxon>
        <taxon>Mycobacterium avium complex (MAC)</taxon>
    </lineage>
</organism>
<proteinExistence type="predicted"/>
<accession>J4SDF1</accession>
<evidence type="ECO:0000313" key="1">
    <source>
        <dbReference type="EMBL" id="EJO86720.1"/>
    </source>
</evidence>
<reference evidence="1 2" key="1">
    <citation type="journal article" date="2011" name="J. Bacteriol.">
        <title>Genome sequence of the Mycobacterium colombiense type strain, CECT 3035.</title>
        <authorList>
            <person name="Gonzalez-Perez M."/>
            <person name="Murcia M.I."/>
            <person name="Landsman D."/>
            <person name="Jordan I.K."/>
            <person name="Marino-Ramirez L."/>
        </authorList>
    </citation>
    <scope>NUCLEOTIDE SEQUENCE [LARGE SCALE GENOMIC DNA]</scope>
    <source>
        <strain evidence="1 2">CECT 3035</strain>
    </source>
</reference>
<dbReference type="AlphaFoldDB" id="J4SDF1"/>
<sequence>MTAGIRRFSKSFAARRAAAGRGADARTIALRKVRSAGLTRGCADAPDSPSRAGLSILRETIN</sequence>
<dbReference type="Proteomes" id="UP000006455">
    <property type="component" value="Unassembled WGS sequence"/>
</dbReference>
<protein>
    <submittedName>
        <fullName evidence="1">Uncharacterized protein</fullName>
    </submittedName>
</protein>
<gene>
    <name evidence="1" type="ORF">MCOL_V222463</name>
</gene>